<comment type="similarity">
    <text evidence="3">Belongs to the SKA2 family.</text>
</comment>
<evidence type="ECO:0000256" key="11">
    <source>
        <dbReference type="ARBA" id="ARBA00023306"/>
    </source>
</evidence>
<dbReference type="GO" id="GO:0005876">
    <property type="term" value="C:spindle microtubule"/>
    <property type="evidence" value="ECO:0007669"/>
    <property type="project" value="InterPro"/>
</dbReference>
<dbReference type="EMBL" id="JAJAGQ010000017">
    <property type="protein sequence ID" value="KAJ8538777.1"/>
    <property type="molecule type" value="Genomic_DNA"/>
</dbReference>
<comment type="subcellular location">
    <subcellularLocation>
        <location evidence="2">Chromosome</location>
        <location evidence="2">Centromere</location>
        <location evidence="2">Kinetochore</location>
    </subcellularLocation>
    <subcellularLocation>
        <location evidence="1">Cytoplasm</location>
        <location evidence="1">Cytoskeleton</location>
        <location evidence="1">Spindle</location>
    </subcellularLocation>
</comment>
<comment type="caution">
    <text evidence="15">The sequence shown here is derived from an EMBL/GenBank/DDBJ whole genome shotgun (WGS) entry which is preliminary data.</text>
</comment>
<dbReference type="PANTHER" id="PTHR32017">
    <property type="entry name" value="SPINDLE AND KINETOCHORE-ASSOCIATED PROTEIN 2"/>
    <property type="match status" value="1"/>
</dbReference>
<proteinExistence type="inferred from homology"/>
<evidence type="ECO:0000313" key="16">
    <source>
        <dbReference type="Proteomes" id="UP001152561"/>
    </source>
</evidence>
<name>A0A9Q1LK21_9SOLA</name>
<reference evidence="16" key="1">
    <citation type="journal article" date="2023" name="Proc. Natl. Acad. Sci. U.S.A.">
        <title>Genomic and structural basis for evolution of tropane alkaloid biosynthesis.</title>
        <authorList>
            <person name="Wanga Y.-J."/>
            <person name="Taina T."/>
            <person name="Yua J.-Y."/>
            <person name="Lia J."/>
            <person name="Xua B."/>
            <person name="Chenc J."/>
            <person name="D'Auriad J.C."/>
            <person name="Huanga J.-P."/>
            <person name="Huanga S.-X."/>
        </authorList>
    </citation>
    <scope>NUCLEOTIDE SEQUENCE [LARGE SCALE GENOMIC DNA]</scope>
    <source>
        <strain evidence="16">cv. KIB-2019</strain>
    </source>
</reference>
<evidence type="ECO:0000256" key="7">
    <source>
        <dbReference type="ARBA" id="ARBA00022701"/>
    </source>
</evidence>
<keyword evidence="5" id="KW-0963">Cytoplasm</keyword>
<dbReference type="PANTHER" id="PTHR32017:SF3">
    <property type="entry name" value="SPINDLE AND KINETOCHORE-ASSOCIATED PROTEIN 2"/>
    <property type="match status" value="1"/>
</dbReference>
<keyword evidence="7" id="KW-0493">Microtubule</keyword>
<dbReference type="GO" id="GO:0051301">
    <property type="term" value="P:cell division"/>
    <property type="evidence" value="ECO:0007669"/>
    <property type="project" value="UniProtKB-KW"/>
</dbReference>
<dbReference type="Pfam" id="PF16740">
    <property type="entry name" value="SKA2"/>
    <property type="match status" value="1"/>
</dbReference>
<evidence type="ECO:0000256" key="5">
    <source>
        <dbReference type="ARBA" id="ARBA00022490"/>
    </source>
</evidence>
<keyword evidence="16" id="KW-1185">Reference proteome</keyword>
<dbReference type="GO" id="GO:0000278">
    <property type="term" value="P:mitotic cell cycle"/>
    <property type="evidence" value="ECO:0007669"/>
    <property type="project" value="TreeGrafter"/>
</dbReference>
<evidence type="ECO:0000256" key="8">
    <source>
        <dbReference type="ARBA" id="ARBA00022776"/>
    </source>
</evidence>
<keyword evidence="9" id="KW-0995">Kinetochore</keyword>
<dbReference type="OrthoDB" id="193920at2759"/>
<evidence type="ECO:0000256" key="10">
    <source>
        <dbReference type="ARBA" id="ARBA00023212"/>
    </source>
</evidence>
<accession>A0A9Q1LK21</accession>
<evidence type="ECO:0000256" key="4">
    <source>
        <dbReference type="ARBA" id="ARBA00022454"/>
    </source>
</evidence>
<evidence type="ECO:0000256" key="2">
    <source>
        <dbReference type="ARBA" id="ARBA00004629"/>
    </source>
</evidence>
<keyword evidence="11" id="KW-0131">Cell cycle</keyword>
<dbReference type="Proteomes" id="UP001152561">
    <property type="component" value="Unassembled WGS sequence"/>
</dbReference>
<evidence type="ECO:0000259" key="14">
    <source>
        <dbReference type="Pfam" id="PF16740"/>
    </source>
</evidence>
<keyword evidence="6" id="KW-0132">Cell division</keyword>
<evidence type="ECO:0000256" key="13">
    <source>
        <dbReference type="ARBA" id="ARBA00029651"/>
    </source>
</evidence>
<evidence type="ECO:0000256" key="3">
    <source>
        <dbReference type="ARBA" id="ARBA00010684"/>
    </source>
</evidence>
<feature type="domain" description="Ska2 N-terminal" evidence="14">
    <location>
        <begin position="19"/>
        <end position="127"/>
    </location>
</feature>
<dbReference type="InterPro" id="IPR026762">
    <property type="entry name" value="Ska2"/>
</dbReference>
<evidence type="ECO:0000256" key="12">
    <source>
        <dbReference type="ARBA" id="ARBA00023328"/>
    </source>
</evidence>
<sequence>MGHRNLSHYHHHHLEKEQHQSVDGLLTLFTKANHDLTSVHNKLEKEFQQVYPDNVNPMKLVSRIKKVQDEMFTLKEQCRELLAAKQDLIDKARATLVGNRSLLQRLQLSAGVPVISDSDDPSYASFNQVIDEWTTQVRSRTEDESPESGEDINQMLFSAIVHDN</sequence>
<evidence type="ECO:0000256" key="6">
    <source>
        <dbReference type="ARBA" id="ARBA00022618"/>
    </source>
</evidence>
<keyword evidence="8" id="KW-0498">Mitosis</keyword>
<keyword evidence="12" id="KW-0137">Centromere</keyword>
<evidence type="ECO:0000313" key="15">
    <source>
        <dbReference type="EMBL" id="KAJ8538777.1"/>
    </source>
</evidence>
<dbReference type="GO" id="GO:0008017">
    <property type="term" value="F:microtubule binding"/>
    <property type="evidence" value="ECO:0007669"/>
    <property type="project" value="InterPro"/>
</dbReference>
<dbReference type="Gene3D" id="6.10.250.1380">
    <property type="match status" value="1"/>
</dbReference>
<dbReference type="InterPro" id="IPR042091">
    <property type="entry name" value="Ska2_N"/>
</dbReference>
<evidence type="ECO:0000256" key="1">
    <source>
        <dbReference type="ARBA" id="ARBA00004186"/>
    </source>
</evidence>
<keyword evidence="4" id="KW-0158">Chromosome</keyword>
<keyword evidence="10" id="KW-0206">Cytoskeleton</keyword>
<dbReference type="AlphaFoldDB" id="A0A9Q1LK21"/>
<gene>
    <name evidence="15" type="ORF">K7X08_030073</name>
</gene>
<dbReference type="GO" id="GO:0000940">
    <property type="term" value="C:outer kinetochore"/>
    <property type="evidence" value="ECO:0007669"/>
    <property type="project" value="InterPro"/>
</dbReference>
<dbReference type="GO" id="GO:0007059">
    <property type="term" value="P:chromosome segregation"/>
    <property type="evidence" value="ECO:0007669"/>
    <property type="project" value="InterPro"/>
</dbReference>
<protein>
    <recommendedName>
        <fullName evidence="13">Protein FAM33A</fullName>
    </recommendedName>
</protein>
<organism evidence="15 16">
    <name type="scientific">Anisodus acutangulus</name>
    <dbReference type="NCBI Taxonomy" id="402998"/>
    <lineage>
        <taxon>Eukaryota</taxon>
        <taxon>Viridiplantae</taxon>
        <taxon>Streptophyta</taxon>
        <taxon>Embryophyta</taxon>
        <taxon>Tracheophyta</taxon>
        <taxon>Spermatophyta</taxon>
        <taxon>Magnoliopsida</taxon>
        <taxon>eudicotyledons</taxon>
        <taxon>Gunneridae</taxon>
        <taxon>Pentapetalae</taxon>
        <taxon>asterids</taxon>
        <taxon>lamiids</taxon>
        <taxon>Solanales</taxon>
        <taxon>Solanaceae</taxon>
        <taxon>Solanoideae</taxon>
        <taxon>Hyoscyameae</taxon>
        <taxon>Anisodus</taxon>
    </lineage>
</organism>
<evidence type="ECO:0000256" key="9">
    <source>
        <dbReference type="ARBA" id="ARBA00022838"/>
    </source>
</evidence>